<dbReference type="InterPro" id="IPR036047">
    <property type="entry name" value="F-box-like_dom_sf"/>
</dbReference>
<evidence type="ECO:0000259" key="1">
    <source>
        <dbReference type="Pfam" id="PF00646"/>
    </source>
</evidence>
<sequence>MSSHEEELNSPIAPHSRSTGEAAGGLDFISQLPDCILSSILFLLPFKESVRTSILSSRWHNLWKLAPLRLDDFMYASSSTSFPWDDSFSFNPWKWNQSPDLLPLTPIQMSLFNQFGKPPNNNPLDRPYNSRIARILSSSHDSPVHSLRLSGVKGFSFRHTVSHLIQTVIKRNIRELTLDFRTKDIAYLYQPPLCLFGCRSLQKLTLTNCKFPNSAPSIFPNLKELNLMNCAELSLGFLQTLLNSCASLETTQLVSCMACSGPWIISVSSRSLCKFVLSDNDFLGIKTLIIEDAPNLEYLMLGYKIISGCDVKVRYATMLRVLGFISAKFKELQLGRDYFLQQMINSTPTIEWKMMPSGVALSTVKTLGIDIGSIRNGRIIARLLECFPCIESLYISDSNNRSHPEVRGFWDELGPFDFLDYYLKEVIIKGFDGNEPEVEFLRFLVVNGKVLDKIILLAPSSTIYSETIQNEICFHKRASKDLALVFSLETKCKHHVFLWNPLLDKGFVPFS</sequence>
<accession>A0A9Q0HGD9</accession>
<dbReference type="Pfam" id="PF08387">
    <property type="entry name" value="FBD"/>
    <property type="match status" value="1"/>
</dbReference>
<evidence type="ECO:0000259" key="3">
    <source>
        <dbReference type="Pfam" id="PF24758"/>
    </source>
</evidence>
<dbReference type="InterPro" id="IPR006566">
    <property type="entry name" value="FBD"/>
</dbReference>
<feature type="domain" description="F-box/LRR-repeat protein 15/At3g58940/PEG3-like LRR" evidence="3">
    <location>
        <begin position="163"/>
        <end position="395"/>
    </location>
</feature>
<dbReference type="InterPro" id="IPR055411">
    <property type="entry name" value="LRR_FXL15/At3g58940/PEG3-like"/>
</dbReference>
<dbReference type="SUPFAM" id="SSF81383">
    <property type="entry name" value="F-box domain"/>
    <property type="match status" value="1"/>
</dbReference>
<dbReference type="SUPFAM" id="SSF52047">
    <property type="entry name" value="RNI-like"/>
    <property type="match status" value="1"/>
</dbReference>
<feature type="domain" description="F-box" evidence="1">
    <location>
        <begin position="29"/>
        <end position="67"/>
    </location>
</feature>
<dbReference type="Pfam" id="PF00646">
    <property type="entry name" value="F-box"/>
    <property type="match status" value="1"/>
</dbReference>
<evidence type="ECO:0000313" key="4">
    <source>
        <dbReference type="EMBL" id="KAJ1685695.1"/>
    </source>
</evidence>
<evidence type="ECO:0008006" key="6">
    <source>
        <dbReference type="Google" id="ProtNLM"/>
    </source>
</evidence>
<dbReference type="EMBL" id="JAMQYH010000005">
    <property type="protein sequence ID" value="KAJ1685695.1"/>
    <property type="molecule type" value="Genomic_DNA"/>
</dbReference>
<evidence type="ECO:0000259" key="2">
    <source>
        <dbReference type="Pfam" id="PF08387"/>
    </source>
</evidence>
<dbReference type="Pfam" id="PF24758">
    <property type="entry name" value="LRR_At5g56370"/>
    <property type="match status" value="1"/>
</dbReference>
<dbReference type="InterPro" id="IPR053781">
    <property type="entry name" value="F-box_AtFBL13-like"/>
</dbReference>
<reference evidence="4" key="1">
    <citation type="journal article" date="2022" name="Cell">
        <title>Repeat-based holocentromeres influence genome architecture and karyotype evolution.</title>
        <authorList>
            <person name="Hofstatter P.G."/>
            <person name="Thangavel G."/>
            <person name="Lux T."/>
            <person name="Neumann P."/>
            <person name="Vondrak T."/>
            <person name="Novak P."/>
            <person name="Zhang M."/>
            <person name="Costa L."/>
            <person name="Castellani M."/>
            <person name="Scott A."/>
            <person name="Toegelov H."/>
            <person name="Fuchs J."/>
            <person name="Mata-Sucre Y."/>
            <person name="Dias Y."/>
            <person name="Vanzela A.L.L."/>
            <person name="Huettel B."/>
            <person name="Almeida C.C.S."/>
            <person name="Simkova H."/>
            <person name="Souza G."/>
            <person name="Pedrosa-Harand A."/>
            <person name="Macas J."/>
            <person name="Mayer K.F.X."/>
            <person name="Houben A."/>
            <person name="Marques A."/>
        </authorList>
    </citation>
    <scope>NUCLEOTIDE SEQUENCE</scope>
    <source>
        <strain evidence="4">RhyBre1mFocal</strain>
    </source>
</reference>
<keyword evidence="5" id="KW-1185">Reference proteome</keyword>
<dbReference type="InterPro" id="IPR001810">
    <property type="entry name" value="F-box_dom"/>
</dbReference>
<feature type="domain" description="FBD" evidence="2">
    <location>
        <begin position="423"/>
        <end position="455"/>
    </location>
</feature>
<dbReference type="Gene3D" id="3.80.10.10">
    <property type="entry name" value="Ribonuclease Inhibitor"/>
    <property type="match status" value="1"/>
</dbReference>
<dbReference type="InterPro" id="IPR055302">
    <property type="entry name" value="F-box_dom-containing"/>
</dbReference>
<dbReference type="AlphaFoldDB" id="A0A9Q0HGD9"/>
<dbReference type="OrthoDB" id="1416519at2759"/>
<evidence type="ECO:0000313" key="5">
    <source>
        <dbReference type="Proteomes" id="UP001151287"/>
    </source>
</evidence>
<comment type="caution">
    <text evidence="4">The sequence shown here is derived from an EMBL/GenBank/DDBJ whole genome shotgun (WGS) entry which is preliminary data.</text>
</comment>
<organism evidence="4 5">
    <name type="scientific">Rhynchospora breviuscula</name>
    <dbReference type="NCBI Taxonomy" id="2022672"/>
    <lineage>
        <taxon>Eukaryota</taxon>
        <taxon>Viridiplantae</taxon>
        <taxon>Streptophyta</taxon>
        <taxon>Embryophyta</taxon>
        <taxon>Tracheophyta</taxon>
        <taxon>Spermatophyta</taxon>
        <taxon>Magnoliopsida</taxon>
        <taxon>Liliopsida</taxon>
        <taxon>Poales</taxon>
        <taxon>Cyperaceae</taxon>
        <taxon>Cyperoideae</taxon>
        <taxon>Rhynchosporeae</taxon>
        <taxon>Rhynchospora</taxon>
    </lineage>
</organism>
<name>A0A9Q0HGD9_9POAL</name>
<dbReference type="PANTHER" id="PTHR32141">
    <property type="match status" value="1"/>
</dbReference>
<proteinExistence type="predicted"/>
<dbReference type="PANTHER" id="PTHR32141:SF179">
    <property type="entry name" value="F-BOX DOMAIN-CONTAINING PROTEIN"/>
    <property type="match status" value="1"/>
</dbReference>
<dbReference type="InterPro" id="IPR032675">
    <property type="entry name" value="LRR_dom_sf"/>
</dbReference>
<dbReference type="CDD" id="cd22160">
    <property type="entry name" value="F-box_AtFBL13-like"/>
    <property type="match status" value="1"/>
</dbReference>
<gene>
    <name evidence="4" type="ORF">LUZ63_017085</name>
</gene>
<protein>
    <recommendedName>
        <fullName evidence="6">F-box domain-containing protein</fullName>
    </recommendedName>
</protein>
<dbReference type="Proteomes" id="UP001151287">
    <property type="component" value="Unassembled WGS sequence"/>
</dbReference>